<dbReference type="Proteomes" id="UP000485569">
    <property type="component" value="Unassembled WGS sequence"/>
</dbReference>
<proteinExistence type="predicted"/>
<dbReference type="EMBL" id="MWBQ01000083">
    <property type="protein sequence ID" value="OQA58017.1"/>
    <property type="molecule type" value="Genomic_DNA"/>
</dbReference>
<dbReference type="PANTHER" id="PTHR13754:SF18">
    <property type="entry name" value="7,8-DIHYDROPTERIN-6-METHYL-4-(BETA-D-RIBOFURANOSYL)-AMINOBENZENE-5'-PHOSPHATE SYNTHASE"/>
    <property type="match status" value="1"/>
</dbReference>
<dbReference type="InterPro" id="IPR001279">
    <property type="entry name" value="Metallo-B-lactamas"/>
</dbReference>
<gene>
    <name evidence="2" type="ORF">BWY41_01155</name>
</gene>
<comment type="caution">
    <text evidence="2">The sequence shown here is derived from an EMBL/GenBank/DDBJ whole genome shotgun (WGS) entry which is preliminary data.</text>
</comment>
<dbReference type="SUPFAM" id="SSF56281">
    <property type="entry name" value="Metallo-hydrolase/oxidoreductase"/>
    <property type="match status" value="1"/>
</dbReference>
<dbReference type="InterPro" id="IPR052926">
    <property type="entry name" value="Metallo-beta-lactamase_dom"/>
</dbReference>
<dbReference type="Gene3D" id="3.60.15.10">
    <property type="entry name" value="Ribonuclease Z/Hydroxyacylglutathione hydrolase-like"/>
    <property type="match status" value="1"/>
</dbReference>
<sequence length="287" mass="32088">MVLKNGVKPSEKIKIYTLVDNTAGYGFQGEWGLSFYIEVHGHKILFDTGMTSLASENARLAKIDLSSIDTLVLSHGHNDHTGGLAHFLKYIGDVPIIAHPDIWTKKYVQENQNSLDYIGIPACREELESKGAQFHLTTKTFKICQSIITTGEIELNNSYEKIDSDLLVKTAGEFSPDSMMDDVSLIIQTERGLVVVTGCAHRGIVNTLQHAQRITGDQRILYVIGGFHLYQASHERLDWTIQTLFTMGVQKVSPCHCTGFQAMAQIYQNMPKYYQPIYAGSVIEIET</sequence>
<dbReference type="SMART" id="SM00849">
    <property type="entry name" value="Lactamase_B"/>
    <property type="match status" value="1"/>
</dbReference>
<dbReference type="InterPro" id="IPR036866">
    <property type="entry name" value="RibonucZ/Hydroxyglut_hydro"/>
</dbReference>
<name>A0A1V5SU24_9BACT</name>
<dbReference type="AlphaFoldDB" id="A0A1V5SU24"/>
<accession>A0A1V5SU24</accession>
<protein>
    <submittedName>
        <fullName evidence="2">Ribonuclease Z</fullName>
    </submittedName>
</protein>
<evidence type="ECO:0000259" key="1">
    <source>
        <dbReference type="SMART" id="SM00849"/>
    </source>
</evidence>
<dbReference type="GO" id="GO:0016740">
    <property type="term" value="F:transferase activity"/>
    <property type="evidence" value="ECO:0007669"/>
    <property type="project" value="TreeGrafter"/>
</dbReference>
<feature type="domain" description="Metallo-beta-lactamase" evidence="1">
    <location>
        <begin position="31"/>
        <end position="256"/>
    </location>
</feature>
<organism evidence="2">
    <name type="scientific">Candidatus Atribacter allofermentans</name>
    <dbReference type="NCBI Taxonomy" id="1852833"/>
    <lineage>
        <taxon>Bacteria</taxon>
        <taxon>Pseudomonadati</taxon>
        <taxon>Atribacterota</taxon>
        <taxon>Atribacteria</taxon>
        <taxon>Atribacterales</taxon>
        <taxon>Atribacteraceae</taxon>
        <taxon>Atribacter</taxon>
    </lineage>
</organism>
<dbReference type="InterPro" id="IPR041712">
    <property type="entry name" value="DHPS-like_MBL-fold"/>
</dbReference>
<evidence type="ECO:0000313" key="2">
    <source>
        <dbReference type="EMBL" id="OQA58017.1"/>
    </source>
</evidence>
<dbReference type="Pfam" id="PF00753">
    <property type="entry name" value="Lactamase_B"/>
    <property type="match status" value="1"/>
</dbReference>
<dbReference type="PANTHER" id="PTHR13754">
    <property type="entry name" value="METALLO-BETA-LACTAMASE SUPERFAMILY PROTEIN"/>
    <property type="match status" value="1"/>
</dbReference>
<reference evidence="2" key="1">
    <citation type="submission" date="2017-02" db="EMBL/GenBank/DDBJ databases">
        <title>Delving into the versatile metabolic prowess of the omnipresent phylum Bacteroidetes.</title>
        <authorList>
            <person name="Nobu M.K."/>
            <person name="Mei R."/>
            <person name="Narihiro T."/>
            <person name="Kuroda K."/>
            <person name="Liu W.-T."/>
        </authorList>
    </citation>
    <scope>NUCLEOTIDE SEQUENCE</scope>
    <source>
        <strain evidence="2">ADurb.Bin276</strain>
    </source>
</reference>
<dbReference type="CDD" id="cd07713">
    <property type="entry name" value="DHPS-like_MBL-fold"/>
    <property type="match status" value="1"/>
</dbReference>